<dbReference type="AlphaFoldDB" id="A0A9P8VX42"/>
<accession>A0A9P8VX42</accession>
<reference evidence="2 3" key="1">
    <citation type="journal article" date="2021" name="Nat. Commun.">
        <title>Genetic determinants of endophytism in the Arabidopsis root mycobiome.</title>
        <authorList>
            <person name="Mesny F."/>
            <person name="Miyauchi S."/>
            <person name="Thiergart T."/>
            <person name="Pickel B."/>
            <person name="Atanasova L."/>
            <person name="Karlsson M."/>
            <person name="Huettel B."/>
            <person name="Barry K.W."/>
            <person name="Haridas S."/>
            <person name="Chen C."/>
            <person name="Bauer D."/>
            <person name="Andreopoulos W."/>
            <person name="Pangilinan J."/>
            <person name="LaButti K."/>
            <person name="Riley R."/>
            <person name="Lipzen A."/>
            <person name="Clum A."/>
            <person name="Drula E."/>
            <person name="Henrissat B."/>
            <person name="Kohler A."/>
            <person name="Grigoriev I.V."/>
            <person name="Martin F.M."/>
            <person name="Hacquard S."/>
        </authorList>
    </citation>
    <scope>NUCLEOTIDE SEQUENCE [LARGE SCALE GENOMIC DNA]</scope>
    <source>
        <strain evidence="2 3">MPI-CAGE-CH-0241</strain>
    </source>
</reference>
<dbReference type="OrthoDB" id="4276610at2759"/>
<comment type="caution">
    <text evidence="2">The sequence shown here is derived from an EMBL/GenBank/DDBJ whole genome shotgun (WGS) entry which is preliminary data.</text>
</comment>
<evidence type="ECO:0000313" key="3">
    <source>
        <dbReference type="Proteomes" id="UP000777438"/>
    </source>
</evidence>
<dbReference type="Pfam" id="PF23155">
    <property type="entry name" value="DUF7053"/>
    <property type="match status" value="1"/>
</dbReference>
<dbReference type="InterPro" id="IPR055481">
    <property type="entry name" value="DUF7053"/>
</dbReference>
<evidence type="ECO:0000259" key="1">
    <source>
        <dbReference type="Pfam" id="PF23155"/>
    </source>
</evidence>
<keyword evidence="3" id="KW-1185">Reference proteome</keyword>
<sequence length="187" mass="20527">MRSRWDTTASASIPSHVPAKVILQHVQSLVPTLQVNPSVTGFDEVSPNPDDIAKDPFFGPWDESERAFTVRETIYLAPGLTKDLVWPIAFQLTPTGARSRGDVSAGVVCWTLWTVRRCQDGSSPASDTTSSSTSTHAGDEWELCGDLIIEGNRLIMPFVTWRSHQILQLICQGLVDGGVRSYLKMGL</sequence>
<organism evidence="2 3">
    <name type="scientific">Thelonectria olida</name>
    <dbReference type="NCBI Taxonomy" id="1576542"/>
    <lineage>
        <taxon>Eukaryota</taxon>
        <taxon>Fungi</taxon>
        <taxon>Dikarya</taxon>
        <taxon>Ascomycota</taxon>
        <taxon>Pezizomycotina</taxon>
        <taxon>Sordariomycetes</taxon>
        <taxon>Hypocreomycetidae</taxon>
        <taxon>Hypocreales</taxon>
        <taxon>Nectriaceae</taxon>
        <taxon>Thelonectria</taxon>
    </lineage>
</organism>
<dbReference type="Proteomes" id="UP000777438">
    <property type="component" value="Unassembled WGS sequence"/>
</dbReference>
<proteinExistence type="predicted"/>
<dbReference type="EMBL" id="JAGPYM010000025">
    <property type="protein sequence ID" value="KAH6880699.1"/>
    <property type="molecule type" value="Genomic_DNA"/>
</dbReference>
<protein>
    <recommendedName>
        <fullName evidence="1">DUF7053 domain-containing protein</fullName>
    </recommendedName>
</protein>
<feature type="domain" description="DUF7053" evidence="1">
    <location>
        <begin position="6"/>
        <end position="175"/>
    </location>
</feature>
<gene>
    <name evidence="2" type="ORF">B0T10DRAFT_495127</name>
</gene>
<evidence type="ECO:0000313" key="2">
    <source>
        <dbReference type="EMBL" id="KAH6880699.1"/>
    </source>
</evidence>
<name>A0A9P8VX42_9HYPO</name>